<dbReference type="RefSeq" id="WP_074840097.1">
    <property type="nucleotide sequence ID" value="NZ_CP047056.1"/>
</dbReference>
<protein>
    <recommendedName>
        <fullName evidence="3">EAL and modified HD-GYP domain-containing signal transduction protein</fullName>
    </recommendedName>
</protein>
<accession>A0A662Z8B0</accession>
<organism evidence="1 2">
    <name type="scientific">Succinivibrio dextrinosolvens</name>
    <dbReference type="NCBI Taxonomy" id="83771"/>
    <lineage>
        <taxon>Bacteria</taxon>
        <taxon>Pseudomonadati</taxon>
        <taxon>Pseudomonadota</taxon>
        <taxon>Gammaproteobacteria</taxon>
        <taxon>Aeromonadales</taxon>
        <taxon>Succinivibrionaceae</taxon>
        <taxon>Succinivibrio</taxon>
    </lineage>
</organism>
<name>A0A662Z8B0_9GAMM</name>
<sequence>MSDNRNIFTNKLDFDSPSMQCKVFDRLAVQNPLGKTQFYCLELSAGNTFDFGFCRKENVQSLLREVLTVVNMKVLRGSYERIMIPSVPCSLWVKQARKYDPKTVIMWLENSLELTEEYKESLLRLYKQGMKFAVRVDAMGEIPTNSEVLSCIDYVLVDAAKPQEYADILSSLKKNNKNLKTIGFKDTCSIFNFAINEASNFDYVLGMVQSELIKYDGVRPKWQHDMLRLFAQLYSSFYDIKEVGEIVAQYPLMGTAMKKLMSSKALTALTLRSKTKNQMLAENQSLTQNDLRNYLVISVAFNLFTLTDKKISDINHLPFDMRNINYEPFIQALVFGKIVDFMGQDLCDDISAPQAFISGFMRYCHVFLHDTEKATFSEFPLDAVSSCFKEGGGEQLGKIIRTLSLLFEHKVAEALELAYEEGMELYKDKIYNYISQAFLWADTVLKALDIAQNSAESA</sequence>
<evidence type="ECO:0008006" key="3">
    <source>
        <dbReference type="Google" id="ProtNLM"/>
    </source>
</evidence>
<dbReference type="EMBL" id="FOSF01000013">
    <property type="protein sequence ID" value="SFK00244.1"/>
    <property type="molecule type" value="Genomic_DNA"/>
</dbReference>
<evidence type="ECO:0000313" key="2">
    <source>
        <dbReference type="Proteomes" id="UP000243374"/>
    </source>
</evidence>
<dbReference type="AlphaFoldDB" id="A0A662Z8B0"/>
<dbReference type="OrthoDB" id="7052608at2"/>
<evidence type="ECO:0000313" key="1">
    <source>
        <dbReference type="EMBL" id="SFK00244.1"/>
    </source>
</evidence>
<keyword evidence="2" id="KW-1185">Reference proteome</keyword>
<proteinExistence type="predicted"/>
<reference evidence="1 2" key="1">
    <citation type="submission" date="2016-10" db="EMBL/GenBank/DDBJ databases">
        <authorList>
            <person name="Varghese N."/>
            <person name="Submissions S."/>
        </authorList>
    </citation>
    <scope>NUCLEOTIDE SEQUENCE [LARGE SCALE GENOMIC DNA]</scope>
    <source>
        <strain evidence="1 2">22B</strain>
    </source>
</reference>
<gene>
    <name evidence="1" type="ORF">SAMN04487865_101334</name>
</gene>
<dbReference type="Proteomes" id="UP000243374">
    <property type="component" value="Unassembled WGS sequence"/>
</dbReference>